<evidence type="ECO:0000256" key="8">
    <source>
        <dbReference type="ARBA" id="ARBA00022741"/>
    </source>
</evidence>
<evidence type="ECO:0000256" key="12">
    <source>
        <dbReference type="ARBA" id="ARBA00022955"/>
    </source>
</evidence>
<dbReference type="Gene3D" id="3.30.230.10">
    <property type="match status" value="1"/>
</dbReference>
<evidence type="ECO:0000259" key="20">
    <source>
        <dbReference type="Pfam" id="PF00288"/>
    </source>
</evidence>
<dbReference type="InterPro" id="IPR006205">
    <property type="entry name" value="Mev_gal_kin"/>
</dbReference>
<keyword evidence="9 19" id="KW-0418">Kinase</keyword>
<dbReference type="AlphaFoldDB" id="A0A9P8TGC7"/>
<keyword evidence="6 19" id="KW-0808">Transferase</keyword>
<keyword evidence="13 19" id="KW-0756">Sterol biosynthesis</keyword>
<evidence type="ECO:0000256" key="13">
    <source>
        <dbReference type="ARBA" id="ARBA00023011"/>
    </source>
</evidence>
<evidence type="ECO:0000256" key="15">
    <source>
        <dbReference type="ARBA" id="ARBA00023166"/>
    </source>
</evidence>
<dbReference type="PRINTS" id="PR00959">
    <property type="entry name" value="MEVGALKINASE"/>
</dbReference>
<dbReference type="InterPro" id="IPR006204">
    <property type="entry name" value="GHMP_kinase_N_dom"/>
</dbReference>
<gene>
    <name evidence="22" type="ORF">OGATHE_000418</name>
</gene>
<comment type="pathway">
    <text evidence="18 19">Isoprenoid biosynthesis; isopentenyl diphosphate biosynthesis via mevalonate pathway; isopentenyl diphosphate from (R)-mevalonate: step 1/3.</text>
</comment>
<dbReference type="Gene3D" id="3.30.70.890">
    <property type="entry name" value="GHMP kinase, C-terminal domain"/>
    <property type="match status" value="1"/>
</dbReference>
<keyword evidence="8 19" id="KW-0547">Nucleotide-binding</keyword>
<evidence type="ECO:0000259" key="21">
    <source>
        <dbReference type="Pfam" id="PF08544"/>
    </source>
</evidence>
<dbReference type="SUPFAM" id="SSF55060">
    <property type="entry name" value="GHMP Kinase, C-terminal domain"/>
    <property type="match status" value="1"/>
</dbReference>
<keyword evidence="14 19" id="KW-0443">Lipid metabolism</keyword>
<dbReference type="SUPFAM" id="SSF54211">
    <property type="entry name" value="Ribosomal protein S5 domain 2-like"/>
    <property type="match status" value="1"/>
</dbReference>
<dbReference type="PROSITE" id="PS00627">
    <property type="entry name" value="GHMP_KINASES_ATP"/>
    <property type="match status" value="1"/>
</dbReference>
<dbReference type="Pfam" id="PF08544">
    <property type="entry name" value="GHMP_kinases_C"/>
    <property type="match status" value="1"/>
</dbReference>
<evidence type="ECO:0000256" key="3">
    <source>
        <dbReference type="ARBA" id="ARBA00012103"/>
    </source>
</evidence>
<keyword evidence="4 19" id="KW-0963">Cytoplasm</keyword>
<evidence type="ECO:0000256" key="6">
    <source>
        <dbReference type="ARBA" id="ARBA00022679"/>
    </source>
</evidence>
<evidence type="ECO:0000256" key="10">
    <source>
        <dbReference type="ARBA" id="ARBA00022840"/>
    </source>
</evidence>
<organism evidence="22 23">
    <name type="scientific">Ogataea polymorpha</name>
    <dbReference type="NCBI Taxonomy" id="460523"/>
    <lineage>
        <taxon>Eukaryota</taxon>
        <taxon>Fungi</taxon>
        <taxon>Dikarya</taxon>
        <taxon>Ascomycota</taxon>
        <taxon>Saccharomycotina</taxon>
        <taxon>Pichiomycetes</taxon>
        <taxon>Pichiales</taxon>
        <taxon>Pichiaceae</taxon>
        <taxon>Ogataea</taxon>
    </lineage>
</organism>
<dbReference type="EC" id="2.7.1.36" evidence="3 19"/>
<dbReference type="GO" id="GO:0019287">
    <property type="term" value="P:isopentenyl diphosphate biosynthetic process, mevalonate pathway"/>
    <property type="evidence" value="ECO:0007669"/>
    <property type="project" value="TreeGrafter"/>
</dbReference>
<dbReference type="GO" id="GO:0005829">
    <property type="term" value="C:cytosol"/>
    <property type="evidence" value="ECO:0007669"/>
    <property type="project" value="TreeGrafter"/>
</dbReference>
<proteinExistence type="inferred from homology"/>
<sequence>MQRAVTRSHVLTVWSCDAEYATVSSSSKQTASTGPWCASKIASGALRRIDASPTASLRRLRDADDKLFSAPCSIGWVVCISLALNGVGAPVLGLLVDFLVANDAGLPQPQRAIHAGGNKARRADELDGFDGGLMAHQLGFDFARSVVDPHDAVVRARQDFWRGAHLTFRASKTHGPDRVYRRDPVIVVEAGKKLWWQHGTRPAIAAAVSLRTYLLASRDNDDTNTLFLEFPDIQFSYKWATSDLPWHLFGEHAHKRQPSADEELNPELVNALNSLLSKIDSPIQYSAAFMFLYLLVSLCEEKDVAGLTFTVRSTLPVGAGLGSSASVSVCFASAFCYLGGHIQEPTLKADDVTVKDSEQCLFIDAWALMGEKCSHGNPSGIDNAVATHGGAVMFQRMESSVPSIRTSMRNLPPLNLLLTNTKTPRSTAALVANVSKTVTEFPKPSGLILETMEAIAREAYTLMLRPFLDKQSKNRLMELIRLNHGLLVSLGVSHPNLERVKLWSDELQIGQTKLTGAGGGGCAITLIDDDAATPEKLRQLEEKYNQAGFETFKTTLGGKGVGLLTEITTITSEKLCRLHNRNEIEAAVGCSALPQWRYW</sequence>
<evidence type="ECO:0000313" key="23">
    <source>
        <dbReference type="Proteomes" id="UP000788993"/>
    </source>
</evidence>
<accession>A0A9P8TGC7</accession>
<evidence type="ECO:0000256" key="2">
    <source>
        <dbReference type="ARBA" id="ARBA00006495"/>
    </source>
</evidence>
<evidence type="ECO:0000313" key="22">
    <source>
        <dbReference type="EMBL" id="KAH3677764.1"/>
    </source>
</evidence>
<evidence type="ECO:0000256" key="7">
    <source>
        <dbReference type="ARBA" id="ARBA00022723"/>
    </source>
</evidence>
<evidence type="ECO:0000256" key="19">
    <source>
        <dbReference type="RuleBase" id="RU363087"/>
    </source>
</evidence>
<dbReference type="Proteomes" id="UP000788993">
    <property type="component" value="Unassembled WGS sequence"/>
</dbReference>
<protein>
    <recommendedName>
        <fullName evidence="3 19">Mevalonate kinase</fullName>
        <shortName evidence="19">MK</shortName>
        <ecNumber evidence="3 19">2.7.1.36</ecNumber>
    </recommendedName>
</protein>
<dbReference type="GO" id="GO:0046872">
    <property type="term" value="F:metal ion binding"/>
    <property type="evidence" value="ECO:0007669"/>
    <property type="project" value="UniProtKB-KW"/>
</dbReference>
<dbReference type="InterPro" id="IPR020568">
    <property type="entry name" value="Ribosomal_Su5_D2-typ_SF"/>
</dbReference>
<keyword evidence="11" id="KW-0460">Magnesium</keyword>
<evidence type="ECO:0000256" key="5">
    <source>
        <dbReference type="ARBA" id="ARBA00022516"/>
    </source>
</evidence>
<evidence type="ECO:0000256" key="17">
    <source>
        <dbReference type="ARBA" id="ARBA00029310"/>
    </source>
</evidence>
<evidence type="ECO:0000256" key="18">
    <source>
        <dbReference type="ARBA" id="ARBA00029438"/>
    </source>
</evidence>
<comment type="catalytic activity">
    <reaction evidence="17">
        <text>(R)-mevalonate + ATP = (R)-5-phosphomevalonate + ADP + H(+)</text>
        <dbReference type="Rhea" id="RHEA:17065"/>
        <dbReference type="ChEBI" id="CHEBI:15378"/>
        <dbReference type="ChEBI" id="CHEBI:30616"/>
        <dbReference type="ChEBI" id="CHEBI:36464"/>
        <dbReference type="ChEBI" id="CHEBI:58146"/>
        <dbReference type="ChEBI" id="CHEBI:456216"/>
        <dbReference type="EC" id="2.7.1.36"/>
    </reaction>
    <physiologicalReaction direction="left-to-right" evidence="17">
        <dbReference type="Rhea" id="RHEA:17066"/>
    </physiologicalReaction>
</comment>
<dbReference type="PANTHER" id="PTHR43290:SF2">
    <property type="entry name" value="MEVALONATE KINASE"/>
    <property type="match status" value="1"/>
</dbReference>
<keyword evidence="15 19" id="KW-1207">Sterol metabolism</keyword>
<comment type="function">
    <text evidence="19">Mevalonate kinase; part of the second module of ergosterol biosynthesis pathway that includes the middle steps of the pathway. The second module is carried out in the vacuole and involves the formation of farnesyl diphosphate, which is also an important intermediate in the biosynthesis of ubiquinone, dolichol, heme and prenylated proteins.</text>
</comment>
<dbReference type="EMBL" id="JAEUBD010000095">
    <property type="protein sequence ID" value="KAH3677764.1"/>
    <property type="molecule type" value="Genomic_DNA"/>
</dbReference>
<dbReference type="Pfam" id="PF00288">
    <property type="entry name" value="GHMP_kinases_N"/>
    <property type="match status" value="1"/>
</dbReference>
<comment type="subcellular location">
    <subcellularLocation>
        <location evidence="1 19">Cytoplasm</location>
    </subcellularLocation>
</comment>
<reference evidence="22" key="1">
    <citation type="journal article" date="2021" name="Open Biol.">
        <title>Shared evolutionary footprints suggest mitochondrial oxidative damage underlies multiple complex I losses in fungi.</title>
        <authorList>
            <person name="Schikora-Tamarit M.A."/>
            <person name="Marcet-Houben M."/>
            <person name="Nosek J."/>
            <person name="Gabaldon T."/>
        </authorList>
    </citation>
    <scope>NUCLEOTIDE SEQUENCE</scope>
    <source>
        <strain evidence="22">NCAIM Y.01608</strain>
    </source>
</reference>
<dbReference type="InterPro" id="IPR014721">
    <property type="entry name" value="Ribsml_uS5_D2-typ_fold_subgr"/>
</dbReference>
<reference evidence="22" key="2">
    <citation type="submission" date="2021-01" db="EMBL/GenBank/DDBJ databases">
        <authorList>
            <person name="Schikora-Tamarit M.A."/>
        </authorList>
    </citation>
    <scope>NUCLEOTIDE SEQUENCE</scope>
    <source>
        <strain evidence="22">NCAIM Y.01608</strain>
    </source>
</reference>
<evidence type="ECO:0000256" key="11">
    <source>
        <dbReference type="ARBA" id="ARBA00022842"/>
    </source>
</evidence>
<keyword evidence="7" id="KW-0479">Metal-binding</keyword>
<keyword evidence="12 19" id="KW-0752">Steroid biosynthesis</keyword>
<feature type="domain" description="GHMP kinase C-terminal" evidence="21">
    <location>
        <begin position="466"/>
        <end position="545"/>
    </location>
</feature>
<keyword evidence="23" id="KW-1185">Reference proteome</keyword>
<comment type="similarity">
    <text evidence="2 19">Belongs to the GHMP kinase family. Mevalonate kinase subfamily.</text>
</comment>
<dbReference type="PANTHER" id="PTHR43290">
    <property type="entry name" value="MEVALONATE KINASE"/>
    <property type="match status" value="1"/>
</dbReference>
<keyword evidence="10 19" id="KW-0067">ATP-binding</keyword>
<dbReference type="NCBIfam" id="TIGR00549">
    <property type="entry name" value="mevalon_kin"/>
    <property type="match status" value="1"/>
</dbReference>
<evidence type="ECO:0000256" key="4">
    <source>
        <dbReference type="ARBA" id="ARBA00022490"/>
    </source>
</evidence>
<dbReference type="InterPro" id="IPR013750">
    <property type="entry name" value="GHMP_kinase_C_dom"/>
</dbReference>
<feature type="domain" description="GHMP kinase N-terminal" evidence="20">
    <location>
        <begin position="298"/>
        <end position="390"/>
    </location>
</feature>
<dbReference type="FunFam" id="3.30.70.890:FF:000003">
    <property type="entry name" value="Mevalonate kinase"/>
    <property type="match status" value="1"/>
</dbReference>
<comment type="caution">
    <text evidence="22">The sequence shown here is derived from an EMBL/GenBank/DDBJ whole genome shotgun (WGS) entry which is preliminary data.</text>
</comment>
<evidence type="ECO:0000256" key="16">
    <source>
        <dbReference type="ARBA" id="ARBA00023221"/>
    </source>
</evidence>
<evidence type="ECO:0000256" key="1">
    <source>
        <dbReference type="ARBA" id="ARBA00004496"/>
    </source>
</evidence>
<keyword evidence="16 19" id="KW-0753">Steroid metabolism</keyword>
<dbReference type="InterPro" id="IPR036554">
    <property type="entry name" value="GHMP_kinase_C_sf"/>
</dbReference>
<dbReference type="InterPro" id="IPR006203">
    <property type="entry name" value="GHMP_knse_ATP-bd_CS"/>
</dbReference>
<evidence type="ECO:0000256" key="9">
    <source>
        <dbReference type="ARBA" id="ARBA00022777"/>
    </source>
</evidence>
<dbReference type="GO" id="GO:0005524">
    <property type="term" value="F:ATP binding"/>
    <property type="evidence" value="ECO:0007669"/>
    <property type="project" value="UniProtKB-KW"/>
</dbReference>
<dbReference type="GO" id="GO:0004496">
    <property type="term" value="F:mevalonate kinase activity"/>
    <property type="evidence" value="ECO:0007669"/>
    <property type="project" value="UniProtKB-EC"/>
</dbReference>
<name>A0A9P8TGC7_9ASCO</name>
<keyword evidence="5 19" id="KW-0444">Lipid biosynthesis</keyword>
<evidence type="ECO:0000256" key="14">
    <source>
        <dbReference type="ARBA" id="ARBA00023098"/>
    </source>
</evidence>
<dbReference type="GO" id="GO:0006696">
    <property type="term" value="P:ergosterol biosynthetic process"/>
    <property type="evidence" value="ECO:0007669"/>
    <property type="project" value="TreeGrafter"/>
</dbReference>